<proteinExistence type="predicted"/>
<accession>A0AAV1QXU3</accession>
<feature type="region of interest" description="Disordered" evidence="1">
    <location>
        <begin position="1"/>
        <end position="57"/>
    </location>
</feature>
<sequence>MEGPPSRGIILREMGIDPERTSQAKEERETEQPRTAGTTTSITERKKKKNFAYGKDD</sequence>
<gene>
    <name evidence="2" type="ORF">DCAF_LOCUS2610</name>
</gene>
<dbReference type="EMBL" id="CAWUPB010000809">
    <property type="protein sequence ID" value="CAK7324939.1"/>
    <property type="molecule type" value="Genomic_DNA"/>
</dbReference>
<evidence type="ECO:0000313" key="2">
    <source>
        <dbReference type="EMBL" id="CAK7324939.1"/>
    </source>
</evidence>
<comment type="caution">
    <text evidence="2">The sequence shown here is derived from an EMBL/GenBank/DDBJ whole genome shotgun (WGS) entry which is preliminary data.</text>
</comment>
<keyword evidence="3" id="KW-1185">Reference proteome</keyword>
<feature type="compositionally biased region" description="Basic and acidic residues" evidence="1">
    <location>
        <begin position="14"/>
        <end position="32"/>
    </location>
</feature>
<evidence type="ECO:0000256" key="1">
    <source>
        <dbReference type="SAM" id="MobiDB-lite"/>
    </source>
</evidence>
<organism evidence="2 3">
    <name type="scientific">Dovyalis caffra</name>
    <dbReference type="NCBI Taxonomy" id="77055"/>
    <lineage>
        <taxon>Eukaryota</taxon>
        <taxon>Viridiplantae</taxon>
        <taxon>Streptophyta</taxon>
        <taxon>Embryophyta</taxon>
        <taxon>Tracheophyta</taxon>
        <taxon>Spermatophyta</taxon>
        <taxon>Magnoliopsida</taxon>
        <taxon>eudicotyledons</taxon>
        <taxon>Gunneridae</taxon>
        <taxon>Pentapetalae</taxon>
        <taxon>rosids</taxon>
        <taxon>fabids</taxon>
        <taxon>Malpighiales</taxon>
        <taxon>Salicaceae</taxon>
        <taxon>Flacourtieae</taxon>
        <taxon>Dovyalis</taxon>
    </lineage>
</organism>
<evidence type="ECO:0000313" key="3">
    <source>
        <dbReference type="Proteomes" id="UP001314170"/>
    </source>
</evidence>
<dbReference type="AlphaFoldDB" id="A0AAV1QXU3"/>
<name>A0AAV1QXU3_9ROSI</name>
<dbReference type="Proteomes" id="UP001314170">
    <property type="component" value="Unassembled WGS sequence"/>
</dbReference>
<protein>
    <recommendedName>
        <fullName evidence="4">LEAFY</fullName>
    </recommendedName>
</protein>
<reference evidence="2 3" key="1">
    <citation type="submission" date="2024-01" db="EMBL/GenBank/DDBJ databases">
        <authorList>
            <person name="Waweru B."/>
        </authorList>
    </citation>
    <scope>NUCLEOTIDE SEQUENCE [LARGE SCALE GENOMIC DNA]</scope>
</reference>
<feature type="compositionally biased region" description="Polar residues" evidence="1">
    <location>
        <begin position="33"/>
        <end position="42"/>
    </location>
</feature>
<evidence type="ECO:0008006" key="4">
    <source>
        <dbReference type="Google" id="ProtNLM"/>
    </source>
</evidence>